<feature type="transmembrane region" description="Helical" evidence="1">
    <location>
        <begin position="20"/>
        <end position="43"/>
    </location>
</feature>
<proteinExistence type="predicted"/>
<dbReference type="Gene3D" id="3.30.870.10">
    <property type="entry name" value="Endonuclease Chain A"/>
    <property type="match status" value="1"/>
</dbReference>
<evidence type="ECO:0000313" key="2">
    <source>
        <dbReference type="EMBL" id="MTV38651.1"/>
    </source>
</evidence>
<gene>
    <name evidence="2" type="ORF">GM676_13800</name>
</gene>
<dbReference type="CDD" id="cd09117">
    <property type="entry name" value="PLDc_Bfil_DEXD_like"/>
    <property type="match status" value="1"/>
</dbReference>
<evidence type="ECO:0000313" key="3">
    <source>
        <dbReference type="Proteomes" id="UP000475582"/>
    </source>
</evidence>
<keyword evidence="1" id="KW-0472">Membrane</keyword>
<comment type="caution">
    <text evidence="2">The sequence shown here is derived from an EMBL/GenBank/DDBJ whole genome shotgun (WGS) entry which is preliminary data.</text>
</comment>
<protein>
    <submittedName>
        <fullName evidence="2">Uncharacterized protein</fullName>
    </submittedName>
</protein>
<evidence type="ECO:0000256" key="1">
    <source>
        <dbReference type="SAM" id="Phobius"/>
    </source>
</evidence>
<dbReference type="Proteomes" id="UP000475582">
    <property type="component" value="Unassembled WGS sequence"/>
</dbReference>
<sequence length="402" mass="44092">MTMVSGPSPSIYTSTPSTTFAGSMLLLSCSICYLSSFPAAWIFMAKVEFLLQAVTRHNHADHLNKLFRQGCEEAIISVAFARTQGVQAIYQAIAAAGPKASVFVGIRNDITSYQALELLLSAGVNVYAVDTGSRSTIFHPKIFIIRHGKQAGIVAGSANLTFGGLHNNIEASSLISLNLADAEDQRFYADACGAFQTMVAGFPDHVIPVTDAATVKALFDTGRLSDETIKPANPDTAKAQPAGGALDPMPLHRSFPSAGDFYRVWQSNELKERDLNVPSGGNTNPTGSMYWKKGAYEIDQRHYFRDNVFAGLDWEVDARLPHYERTSARFHLYAAGEFKGTFELKLSHNTNTESTTYKQSNSMTQVSWGDAKPVVARRSLLGRIMHLYRKDSAPPEYMIEID</sequence>
<name>A0A6L6PJ97_9BURK</name>
<dbReference type="AlphaFoldDB" id="A0A6L6PJ97"/>
<keyword evidence="1" id="KW-1133">Transmembrane helix</keyword>
<keyword evidence="1" id="KW-0812">Transmembrane</keyword>
<dbReference type="EMBL" id="WNKY01000013">
    <property type="protein sequence ID" value="MTV38651.1"/>
    <property type="molecule type" value="Genomic_DNA"/>
</dbReference>
<reference evidence="2 3" key="1">
    <citation type="submission" date="2019-11" db="EMBL/GenBank/DDBJ databases">
        <title>Type strains purchased from KCTC, JCM and DSMZ.</title>
        <authorList>
            <person name="Lu H."/>
        </authorList>
    </citation>
    <scope>NUCLEOTIDE SEQUENCE [LARGE SCALE GENOMIC DNA]</scope>
    <source>
        <strain evidence="2 3">KCTC 22382</strain>
    </source>
</reference>
<keyword evidence="3" id="KW-1185">Reference proteome</keyword>
<dbReference type="SUPFAM" id="SSF56024">
    <property type="entry name" value="Phospholipase D/nuclease"/>
    <property type="match status" value="1"/>
</dbReference>
<accession>A0A6L6PJ97</accession>
<dbReference type="OrthoDB" id="9151424at2"/>
<organism evidence="2 3">
    <name type="scientific">Duganella radicis</name>
    <dbReference type="NCBI Taxonomy" id="551988"/>
    <lineage>
        <taxon>Bacteria</taxon>
        <taxon>Pseudomonadati</taxon>
        <taxon>Pseudomonadota</taxon>
        <taxon>Betaproteobacteria</taxon>
        <taxon>Burkholderiales</taxon>
        <taxon>Oxalobacteraceae</taxon>
        <taxon>Telluria group</taxon>
        <taxon>Duganella</taxon>
    </lineage>
</organism>